<dbReference type="RefSeq" id="WP_264434769.1">
    <property type="nucleotide sequence ID" value="NZ_CP081495.1"/>
</dbReference>
<reference evidence="1" key="1">
    <citation type="submission" date="2021-08" db="EMBL/GenBank/DDBJ databases">
        <title>Flavobacterium sp. strain CC-SYL302.</title>
        <authorList>
            <person name="Lin S.-Y."/>
            <person name="Lee T.-H."/>
            <person name="Young C.-C."/>
        </authorList>
    </citation>
    <scope>NUCLEOTIDE SEQUENCE</scope>
    <source>
        <strain evidence="1">CC-SYL302</strain>
    </source>
</reference>
<organism evidence="1 2">
    <name type="scientific">Flavobacterium agricola</name>
    <dbReference type="NCBI Taxonomy" id="2870839"/>
    <lineage>
        <taxon>Bacteria</taxon>
        <taxon>Pseudomonadati</taxon>
        <taxon>Bacteroidota</taxon>
        <taxon>Flavobacteriia</taxon>
        <taxon>Flavobacteriales</taxon>
        <taxon>Flavobacteriaceae</taxon>
        <taxon>Flavobacterium</taxon>
    </lineage>
</organism>
<gene>
    <name evidence="1" type="ORF">K5I29_05000</name>
</gene>
<dbReference type="NCBIfam" id="NF040639">
    <property type="entry name" value="LETM1_rel_film"/>
    <property type="match status" value="1"/>
</dbReference>
<evidence type="ECO:0008006" key="3">
    <source>
        <dbReference type="Google" id="ProtNLM"/>
    </source>
</evidence>
<evidence type="ECO:0000313" key="1">
    <source>
        <dbReference type="EMBL" id="UYW02261.1"/>
    </source>
</evidence>
<dbReference type="Proteomes" id="UP001163328">
    <property type="component" value="Chromosome"/>
</dbReference>
<protein>
    <recommendedName>
        <fullName evidence="3">LETM1-like protein</fullName>
    </recommendedName>
</protein>
<proteinExistence type="predicted"/>
<dbReference type="EMBL" id="CP081495">
    <property type="protein sequence ID" value="UYW02261.1"/>
    <property type="molecule type" value="Genomic_DNA"/>
</dbReference>
<sequence>MNINPSANGWIAKYFATNANNPAAHLSDIALHQTIRNSGFIYGYTLNLFNLEHLSLKGLTNEELTKLALLHNLYLLYFKLEPNGSVDAFVQKLLEFYTQIHPTPKSFLNRFLPEEKNSIKLEKIIALRVATNHNFFTKSFSHLITNAFLYIDVLAFRKYLLHAINPLKYIEKIEKVVTKIAYQTLAIKTEKSKYDELFIKLFDSSMRTIKINTEEQQIEINLAYFDSVLERNYFLDIACMAVWSDAKMETDELAFIQSFAQYLEINKTQATEALDSIFYFITNYKDKIPYFNYSNPVKHFYDHTSLTVMNLIVRNKNRLVKEIMASGELVKLLAASTQRNLNNTERKKVKKQLIEICKTIPSLAIFALPGGSLLLPILIKFVPTFLPASFNENLDVLDTELPADETKK</sequence>
<accession>A0ABY6M159</accession>
<evidence type="ECO:0000313" key="2">
    <source>
        <dbReference type="Proteomes" id="UP001163328"/>
    </source>
</evidence>
<keyword evidence="2" id="KW-1185">Reference proteome</keyword>
<name>A0ABY6M159_9FLAO</name>